<accession>A0A3P5XBZ7</accession>
<sequence>MNNQEMKFFKHWFNQTEGDYECRLIADGGIGDKWFVAVEDINELMLAWFIEGGKQEGLIVYLSVAPRGCKFGTVKDVSYVPGLQLDIDPKHAAFEKAAQIVNQLPISPSNAISSGNGDHTYYKFNEPFAVNKLEDLQFIKELSKKLHSFINVEHMDVRTLGAILCFVAGFTGISQSKLKFIDAVIKNVIQVIEIDQAKMEAEMFMEACNAKDGFIYEHNNCYRENRLMESDENKMENHLQ</sequence>
<gene>
    <name evidence="1" type="ORF">FILTAD_01406</name>
</gene>
<dbReference type="AlphaFoldDB" id="A0A3P5XBZ7"/>
<proteinExistence type="predicted"/>
<dbReference type="EMBL" id="UXAV01000036">
    <property type="protein sequence ID" value="VDC25989.1"/>
    <property type="molecule type" value="Genomic_DNA"/>
</dbReference>
<dbReference type="OrthoDB" id="158067at2"/>
<name>A0A3P5XBZ7_9BACL</name>
<evidence type="ECO:0000313" key="1">
    <source>
        <dbReference type="EMBL" id="VDC25989.1"/>
    </source>
</evidence>
<organism evidence="1 2">
    <name type="scientific">Filibacter tadaridae</name>
    <dbReference type="NCBI Taxonomy" id="2483811"/>
    <lineage>
        <taxon>Bacteria</taxon>
        <taxon>Bacillati</taxon>
        <taxon>Bacillota</taxon>
        <taxon>Bacilli</taxon>
        <taxon>Bacillales</taxon>
        <taxon>Caryophanaceae</taxon>
        <taxon>Filibacter</taxon>
    </lineage>
</organism>
<dbReference type="Proteomes" id="UP000270468">
    <property type="component" value="Unassembled WGS sequence"/>
</dbReference>
<keyword evidence="2" id="KW-1185">Reference proteome</keyword>
<protein>
    <submittedName>
        <fullName evidence="1">Uncharacterized protein</fullName>
    </submittedName>
</protein>
<evidence type="ECO:0000313" key="2">
    <source>
        <dbReference type="Proteomes" id="UP000270468"/>
    </source>
</evidence>
<dbReference type="RefSeq" id="WP_124069786.1">
    <property type="nucleotide sequence ID" value="NZ_CBCRXF010000006.1"/>
</dbReference>
<reference evidence="1 2" key="1">
    <citation type="submission" date="2018-11" db="EMBL/GenBank/DDBJ databases">
        <authorList>
            <person name="Criscuolo A."/>
        </authorList>
    </citation>
    <scope>NUCLEOTIDE SEQUENCE [LARGE SCALE GENOMIC DNA]</scope>
    <source>
        <strain evidence="1">ATB-66</strain>
    </source>
</reference>